<reference evidence="1 2" key="1">
    <citation type="submission" date="2024-05" db="EMBL/GenBank/DDBJ databases">
        <authorList>
            <person name="Duchaud E."/>
        </authorList>
    </citation>
    <scope>NUCLEOTIDE SEQUENCE [LARGE SCALE GENOMIC DNA]</scope>
    <source>
        <strain evidence="1">Ena-SAMPLE-TAB-13-05-2024-13:56:06:370-140302</strain>
    </source>
</reference>
<dbReference type="EMBL" id="CAXIXY010000003">
    <property type="protein sequence ID" value="CAL2075885.1"/>
    <property type="molecule type" value="Genomic_DNA"/>
</dbReference>
<dbReference type="Proteomes" id="UP001497416">
    <property type="component" value="Unassembled WGS sequence"/>
</dbReference>
<sequence>MFGIFKTNLIYLVLYKNKVKIIDLMSGKFVEKNATPPFSSTRILWADYQVGENFVNTILRDFISNWGAHRMLVHQMEILEGGLSEVEKRALIDSARHMNAKEVYLMEGGAELTVGQALKKLEFLREEEKRTK</sequence>
<proteinExistence type="predicted"/>
<comment type="caution">
    <text evidence="1">The sequence shown here is derived from an EMBL/GenBank/DDBJ whole genome shotgun (WGS) entry which is preliminary data.</text>
</comment>
<protein>
    <submittedName>
        <fullName evidence="1">Uncharacterized protein</fullName>
    </submittedName>
</protein>
<name>A0ABM9NR68_9FLAO</name>
<keyword evidence="2" id="KW-1185">Reference proteome</keyword>
<organism evidence="1 2">
    <name type="scientific">Tenacibaculum platacis</name>
    <dbReference type="NCBI Taxonomy" id="3137852"/>
    <lineage>
        <taxon>Bacteria</taxon>
        <taxon>Pseudomonadati</taxon>
        <taxon>Bacteroidota</taxon>
        <taxon>Flavobacteriia</taxon>
        <taxon>Flavobacteriales</taxon>
        <taxon>Flavobacteriaceae</taxon>
        <taxon>Tenacibaculum</taxon>
    </lineage>
</organism>
<accession>A0ABM9NR68</accession>
<evidence type="ECO:0000313" key="2">
    <source>
        <dbReference type="Proteomes" id="UP001497416"/>
    </source>
</evidence>
<dbReference type="RefSeq" id="WP_348709783.1">
    <property type="nucleotide sequence ID" value="NZ_CAXIXY010000003.1"/>
</dbReference>
<evidence type="ECO:0000313" key="1">
    <source>
        <dbReference type="EMBL" id="CAL2075885.1"/>
    </source>
</evidence>
<gene>
    <name evidence="1" type="ORF">T190607A01A_10267</name>
</gene>